<evidence type="ECO:0000313" key="1">
    <source>
        <dbReference type="EMBL" id="KAA3931059.1"/>
    </source>
</evidence>
<dbReference type="Proteomes" id="UP000323717">
    <property type="component" value="Unassembled WGS sequence"/>
</dbReference>
<dbReference type="GO" id="GO:0019867">
    <property type="term" value="C:outer membrane"/>
    <property type="evidence" value="ECO:0007669"/>
    <property type="project" value="InterPro"/>
</dbReference>
<dbReference type="Gene3D" id="2.60.40.3620">
    <property type="match status" value="1"/>
</dbReference>
<dbReference type="CDD" id="cd12965">
    <property type="entry name" value="CBM-Eb_CBM-Fb"/>
    <property type="match status" value="1"/>
</dbReference>
<feature type="non-terminal residue" evidence="1">
    <location>
        <position position="1"/>
    </location>
</feature>
<accession>A0A5M5BRT1</accession>
<dbReference type="Gene3D" id="2.60.40.3610">
    <property type="match status" value="1"/>
</dbReference>
<proteinExistence type="predicted"/>
<dbReference type="AlphaFoldDB" id="A0A5M5BRT1"/>
<reference evidence="1 2" key="1">
    <citation type="journal article" date="2019" name="Nat. Med.">
        <title>A library of human gut bacterial isolates paired with longitudinal multiomics data enables mechanistic microbiome research.</title>
        <authorList>
            <person name="Poyet M."/>
            <person name="Groussin M."/>
            <person name="Gibbons S.M."/>
            <person name="Avila-Pacheco J."/>
            <person name="Jiang X."/>
            <person name="Kearney S.M."/>
            <person name="Perrotta A.R."/>
            <person name="Berdy B."/>
            <person name="Zhao S."/>
            <person name="Lieberman T.D."/>
            <person name="Swanson P.K."/>
            <person name="Smith M."/>
            <person name="Roesemann S."/>
            <person name="Alexander J.E."/>
            <person name="Rich S.A."/>
            <person name="Livny J."/>
            <person name="Vlamakis H."/>
            <person name="Clish C."/>
            <person name="Bullock K."/>
            <person name="Deik A."/>
            <person name="Scott J."/>
            <person name="Pierce K.A."/>
            <person name="Xavier R.J."/>
            <person name="Alm E.J."/>
        </authorList>
    </citation>
    <scope>NUCLEOTIDE SEQUENCE [LARGE SCALE GENOMIC DNA]</scope>
    <source>
        <strain evidence="1 2">BIOML-A163</strain>
    </source>
</reference>
<organism evidence="1 2">
    <name type="scientific">Bacteroides ovatus</name>
    <dbReference type="NCBI Taxonomy" id="28116"/>
    <lineage>
        <taxon>Bacteria</taxon>
        <taxon>Pseudomonadati</taxon>
        <taxon>Bacteroidota</taxon>
        <taxon>Bacteroidia</taxon>
        <taxon>Bacteroidales</taxon>
        <taxon>Bacteroidaceae</taxon>
        <taxon>Bacteroides</taxon>
    </lineage>
</organism>
<dbReference type="GO" id="GO:2001070">
    <property type="term" value="F:starch binding"/>
    <property type="evidence" value="ECO:0007669"/>
    <property type="project" value="InterPro"/>
</dbReference>
<name>A0A5M5BRT1_BACOV</name>
<comment type="caution">
    <text evidence="1">The sequence shown here is derived from an EMBL/GenBank/DDBJ whole genome shotgun (WGS) entry which is preliminary data.</text>
</comment>
<protein>
    <submittedName>
        <fullName evidence="1">SusF/SusE family outer membrane protein</fullName>
    </submittedName>
</protein>
<evidence type="ECO:0000313" key="2">
    <source>
        <dbReference type="Proteomes" id="UP000323717"/>
    </source>
</evidence>
<dbReference type="EMBL" id="VWLE01001020">
    <property type="protein sequence ID" value="KAA3931059.1"/>
    <property type="molecule type" value="Genomic_DNA"/>
</dbReference>
<sequence length="203" mass="22509">IYMVGNEFGNMNWGSDGVISLDKVWNSADRWIHINYFNAGTKLRFSTSKIFGDGEFTGLTNNVGFEISDEGLVVIPQSGTYIIFVDLGSKTISIQKPVIYGYGTAAGGNNEKILPFTESSDGKTFSVTLPNGGRFRIHPYIPAFDNLNPSFGAWKREYAVNPETLEIYLRKEGMDEPNKDYVWAANTIITLDFRAAKGTIVVP</sequence>
<gene>
    <name evidence="1" type="ORF">F3D71_31675</name>
</gene>